<organism evidence="7 8">
    <name type="scientific">Aulographum hederae CBS 113979</name>
    <dbReference type="NCBI Taxonomy" id="1176131"/>
    <lineage>
        <taxon>Eukaryota</taxon>
        <taxon>Fungi</taxon>
        <taxon>Dikarya</taxon>
        <taxon>Ascomycota</taxon>
        <taxon>Pezizomycotina</taxon>
        <taxon>Dothideomycetes</taxon>
        <taxon>Pleosporomycetidae</taxon>
        <taxon>Aulographales</taxon>
        <taxon>Aulographaceae</taxon>
    </lineage>
</organism>
<comment type="caution">
    <text evidence="3">Lacks conserved residue(s) required for the propagation of feature annotation.</text>
</comment>
<dbReference type="InterPro" id="IPR009880">
    <property type="entry name" value="Glyoxal_oxidase_N"/>
</dbReference>
<dbReference type="InterPro" id="IPR001002">
    <property type="entry name" value="Chitin-bd_1"/>
</dbReference>
<name>A0A6G1GSX9_9PEZI</name>
<feature type="domain" description="Chitin-binding type-1" evidence="6">
    <location>
        <begin position="81"/>
        <end position="128"/>
    </location>
</feature>
<keyword evidence="3" id="KW-1015">Disulfide bond</keyword>
<dbReference type="InterPro" id="IPR011043">
    <property type="entry name" value="Gal_Oxase/kelch_b-propeller"/>
</dbReference>
<feature type="disulfide bond" evidence="3">
    <location>
        <begin position="170"/>
        <end position="184"/>
    </location>
</feature>
<feature type="disulfide bond" evidence="3">
    <location>
        <begin position="122"/>
        <end position="126"/>
    </location>
</feature>
<feature type="disulfide bond" evidence="3">
    <location>
        <begin position="190"/>
        <end position="194"/>
    </location>
</feature>
<feature type="domain" description="Chitin-binding type-1" evidence="6">
    <location>
        <begin position="238"/>
        <end position="283"/>
    </location>
</feature>
<dbReference type="PROSITE" id="PS50941">
    <property type="entry name" value="CHIT_BIND_I_2"/>
    <property type="match status" value="3"/>
</dbReference>
<accession>A0A6G1GSX9</accession>
<dbReference type="OrthoDB" id="2019572at2759"/>
<feature type="chain" id="PRO_5026321572" evidence="5">
    <location>
        <begin position="18"/>
        <end position="815"/>
    </location>
</feature>
<feature type="signal peptide" evidence="5">
    <location>
        <begin position="1"/>
        <end position="17"/>
    </location>
</feature>
<dbReference type="CDD" id="cd00035">
    <property type="entry name" value="ChtBD1"/>
    <property type="match status" value="3"/>
</dbReference>
<feature type="compositionally biased region" description="Polar residues" evidence="4">
    <location>
        <begin position="65"/>
        <end position="79"/>
    </location>
</feature>
<proteinExistence type="predicted"/>
<dbReference type="InterPro" id="IPR013783">
    <property type="entry name" value="Ig-like_fold"/>
</dbReference>
<feature type="region of interest" description="Disordered" evidence="4">
    <location>
        <begin position="201"/>
        <end position="237"/>
    </location>
</feature>
<dbReference type="Gene3D" id="2.130.10.80">
    <property type="entry name" value="Galactose oxidase/kelch, beta-propeller"/>
    <property type="match status" value="1"/>
</dbReference>
<dbReference type="SUPFAM" id="SSF81296">
    <property type="entry name" value="E set domains"/>
    <property type="match status" value="1"/>
</dbReference>
<dbReference type="Gene3D" id="3.30.60.10">
    <property type="entry name" value="Endochitinase-like"/>
    <property type="match status" value="3"/>
</dbReference>
<feature type="region of interest" description="Disordered" evidence="4">
    <location>
        <begin position="59"/>
        <end position="79"/>
    </location>
</feature>
<evidence type="ECO:0000256" key="2">
    <source>
        <dbReference type="ARBA" id="ARBA00022729"/>
    </source>
</evidence>
<dbReference type="InterPro" id="IPR014756">
    <property type="entry name" value="Ig_E-set"/>
</dbReference>
<dbReference type="Proteomes" id="UP000800041">
    <property type="component" value="Unassembled WGS sequence"/>
</dbReference>
<dbReference type="Pfam" id="PF00187">
    <property type="entry name" value="Chitin_bind_1"/>
    <property type="match status" value="3"/>
</dbReference>
<feature type="disulfide bond" evidence="3">
    <location>
        <begin position="104"/>
        <end position="118"/>
    </location>
</feature>
<evidence type="ECO:0000256" key="3">
    <source>
        <dbReference type="PROSITE-ProRule" id="PRU00261"/>
    </source>
</evidence>
<keyword evidence="1 3" id="KW-0147">Chitin-binding</keyword>
<evidence type="ECO:0000256" key="5">
    <source>
        <dbReference type="SAM" id="SignalP"/>
    </source>
</evidence>
<evidence type="ECO:0000256" key="4">
    <source>
        <dbReference type="SAM" id="MobiDB-lite"/>
    </source>
</evidence>
<evidence type="ECO:0000259" key="6">
    <source>
        <dbReference type="PROSITE" id="PS50941"/>
    </source>
</evidence>
<feature type="domain" description="Chitin-binding type-1" evidence="6">
    <location>
        <begin position="149"/>
        <end position="196"/>
    </location>
</feature>
<dbReference type="SUPFAM" id="SSF50965">
    <property type="entry name" value="Galactose oxidase, central domain"/>
    <property type="match status" value="1"/>
</dbReference>
<dbReference type="InterPro" id="IPR036861">
    <property type="entry name" value="Endochitinase-like_sf"/>
</dbReference>
<keyword evidence="2 5" id="KW-0732">Signal</keyword>
<keyword evidence="8" id="KW-1185">Reference proteome</keyword>
<evidence type="ECO:0000256" key="1">
    <source>
        <dbReference type="ARBA" id="ARBA00022669"/>
    </source>
</evidence>
<dbReference type="SUPFAM" id="SSF57016">
    <property type="entry name" value="Plant lectins/antimicrobial peptides"/>
    <property type="match status" value="3"/>
</dbReference>
<dbReference type="Pfam" id="PF09118">
    <property type="entry name" value="GO-like_E_set"/>
    <property type="match status" value="1"/>
</dbReference>
<dbReference type="Gene3D" id="2.60.40.10">
    <property type="entry name" value="Immunoglobulins"/>
    <property type="match status" value="1"/>
</dbReference>
<dbReference type="Pfam" id="PF07250">
    <property type="entry name" value="Glyoxal_oxid_N"/>
    <property type="match status" value="1"/>
</dbReference>
<reference evidence="7" key="1">
    <citation type="journal article" date="2020" name="Stud. Mycol.">
        <title>101 Dothideomycetes genomes: a test case for predicting lifestyles and emergence of pathogens.</title>
        <authorList>
            <person name="Haridas S."/>
            <person name="Albert R."/>
            <person name="Binder M."/>
            <person name="Bloem J."/>
            <person name="Labutti K."/>
            <person name="Salamov A."/>
            <person name="Andreopoulos B."/>
            <person name="Baker S."/>
            <person name="Barry K."/>
            <person name="Bills G."/>
            <person name="Bluhm B."/>
            <person name="Cannon C."/>
            <person name="Castanera R."/>
            <person name="Culley D."/>
            <person name="Daum C."/>
            <person name="Ezra D."/>
            <person name="Gonzalez J."/>
            <person name="Henrissat B."/>
            <person name="Kuo A."/>
            <person name="Liang C."/>
            <person name="Lipzen A."/>
            <person name="Lutzoni F."/>
            <person name="Magnuson J."/>
            <person name="Mondo S."/>
            <person name="Nolan M."/>
            <person name="Ohm R."/>
            <person name="Pangilinan J."/>
            <person name="Park H.-J."/>
            <person name="Ramirez L."/>
            <person name="Alfaro M."/>
            <person name="Sun H."/>
            <person name="Tritt A."/>
            <person name="Yoshinaga Y."/>
            <person name="Zwiers L.-H."/>
            <person name="Turgeon B."/>
            <person name="Goodwin S."/>
            <person name="Spatafora J."/>
            <person name="Crous P."/>
            <person name="Grigoriev I."/>
        </authorList>
    </citation>
    <scope>NUCLEOTIDE SEQUENCE</scope>
    <source>
        <strain evidence="7">CBS 113979</strain>
    </source>
</reference>
<dbReference type="CDD" id="cd02851">
    <property type="entry name" value="E_set_GO_C"/>
    <property type="match status" value="1"/>
</dbReference>
<dbReference type="InterPro" id="IPR015202">
    <property type="entry name" value="GO-like_E_set"/>
</dbReference>
<sequence>MRVSILSLGLCASVTSANIIFNFVQPTCNHTTLGYTGCLQGQVCTEDDTCKPAPHHDLYPKSFQRESTPQSTKRQTGFSTDGKCGPLNDGLLCDPHSVAYTGTCCSQYGWCGNTGAYCGNGCTSGCDGGVSTGPVPAPPGDGTSPPRPDGRCGAEFGGATCDPNGGFGKCCSQYGYCGNTEDHCSSSNGCQNGCSGSDPTTPDEPADPSPSASATGSLEPVLPMPTQGSGTGGPETTDGNCGANFEGTVCGDWHLGACCSMWGYCGNTTDHCGLGCQSGPCLAGTTTAAPGPSPAPAAPLPGFFDIIGESGVPAMHAGLMPNGKVVFLDKVENYAQIRLPNGRYAYSAEYDPADNTLTPLAYKTNAFCSGGIFLADGRWVSLGGNGPLTDIDPTVGDGFDAVRYLARSTDGSLDGRDWSEPGNKLASARWYASAQIMGDGSIFVISGSLNGMDPTRPENNNPTFEMLNPDGTTQGNNIPMDILVKAQPYYMYPFVHLLRDGSVFIFTSKFSELFAPGTNVTIRKFPDLPGTYRTYPNSGGSVLLPLSSATGYDPEVVVCGGGAYQDISSPTDPSCGRIAPFAPNAQWEMDSMPEGRGMVEGTLLPDGTVAWLNGCGQGSQGFNLAADPTLEALIYDPTKRLGQRWTTGGSSTIPRLYHSVALLMLDGTVMVAGSNPSEQPTFGPSPRDPYYTEFRVERYTPPYLQGDNANKRPSNVVLSSKTLKADGSSFNIQFQSSASVDDIKVSLYYEGYVTHSVHMGHRMVFLDVSGWQPAAGGQTVTAKMPPNRNIAPPGPYVVYVVVNGVPSMGQFVMVS</sequence>
<protein>
    <submittedName>
        <fullName evidence="7">Carbohydrate-binding module family 18</fullName>
    </submittedName>
</protein>
<dbReference type="AlphaFoldDB" id="A0A6G1GSX9"/>
<dbReference type="PANTHER" id="PTHR32208">
    <property type="entry name" value="SECRETED PROTEIN-RELATED"/>
    <property type="match status" value="1"/>
</dbReference>
<gene>
    <name evidence="7" type="ORF">K402DRAFT_337600</name>
</gene>
<evidence type="ECO:0000313" key="7">
    <source>
        <dbReference type="EMBL" id="KAF1983887.1"/>
    </source>
</evidence>
<feature type="disulfide bond" evidence="3">
    <location>
        <begin position="258"/>
        <end position="272"/>
    </location>
</feature>
<dbReference type="InterPro" id="IPR037293">
    <property type="entry name" value="Gal_Oxidase_central_sf"/>
</dbReference>
<dbReference type="GO" id="GO:0008061">
    <property type="term" value="F:chitin binding"/>
    <property type="evidence" value="ECO:0007669"/>
    <property type="project" value="UniProtKB-UniRule"/>
</dbReference>
<dbReference type="SMART" id="SM00270">
    <property type="entry name" value="ChtBD1"/>
    <property type="match status" value="3"/>
</dbReference>
<dbReference type="EMBL" id="ML977172">
    <property type="protein sequence ID" value="KAF1983887.1"/>
    <property type="molecule type" value="Genomic_DNA"/>
</dbReference>
<evidence type="ECO:0000313" key="8">
    <source>
        <dbReference type="Proteomes" id="UP000800041"/>
    </source>
</evidence>
<dbReference type="PANTHER" id="PTHR32208:SF21">
    <property type="entry name" value="LOW QUALITY PROTEIN: ALDEHYDE OXIDASE GLOX-LIKE"/>
    <property type="match status" value="1"/>
</dbReference>